<evidence type="ECO:0000313" key="10">
    <source>
        <dbReference type="EMBL" id="AIS53021.1"/>
    </source>
</evidence>
<evidence type="ECO:0000256" key="8">
    <source>
        <dbReference type="ARBA" id="ARBA00023136"/>
    </source>
</evidence>
<keyword evidence="5" id="KW-0547">Nucleotide-binding</keyword>
<feature type="domain" description="ABC transporter" evidence="9">
    <location>
        <begin position="22"/>
        <end position="253"/>
    </location>
</feature>
<proteinExistence type="inferred from homology"/>
<dbReference type="GO" id="GO:0016887">
    <property type="term" value="F:ATP hydrolysis activity"/>
    <property type="evidence" value="ECO:0007669"/>
    <property type="project" value="InterPro"/>
</dbReference>
<dbReference type="Gene3D" id="3.40.50.300">
    <property type="entry name" value="P-loop containing nucleotide triphosphate hydrolases"/>
    <property type="match status" value="1"/>
</dbReference>
<dbReference type="InterPro" id="IPR017871">
    <property type="entry name" value="ABC_transporter-like_CS"/>
</dbReference>
<organism evidence="10 11">
    <name type="scientific">Thermoanaerobacter kivui</name>
    <name type="common">Acetogenium kivui</name>
    <dbReference type="NCBI Taxonomy" id="2325"/>
    <lineage>
        <taxon>Bacteria</taxon>
        <taxon>Bacillati</taxon>
        <taxon>Bacillota</taxon>
        <taxon>Clostridia</taxon>
        <taxon>Thermoanaerobacterales</taxon>
        <taxon>Thermoanaerobacteraceae</taxon>
        <taxon>Thermoanaerobacter</taxon>
    </lineage>
</organism>
<dbReference type="PANTHER" id="PTHR43553">
    <property type="entry name" value="HEAVY METAL TRANSPORTER"/>
    <property type="match status" value="1"/>
</dbReference>
<dbReference type="Proteomes" id="UP000029669">
    <property type="component" value="Chromosome"/>
</dbReference>
<dbReference type="SMART" id="SM00382">
    <property type="entry name" value="AAA"/>
    <property type="match status" value="1"/>
</dbReference>
<dbReference type="GO" id="GO:0042626">
    <property type="term" value="F:ATPase-coupled transmembrane transporter activity"/>
    <property type="evidence" value="ECO:0007669"/>
    <property type="project" value="TreeGrafter"/>
</dbReference>
<comment type="subcellular location">
    <subcellularLocation>
        <location evidence="1">Cell membrane</location>
        <topology evidence="1">Peripheral membrane protein</topology>
    </subcellularLocation>
</comment>
<keyword evidence="11" id="KW-1185">Reference proteome</keyword>
<dbReference type="RefSeq" id="WP_049685666.1">
    <property type="nucleotide sequence ID" value="NZ_CP009170.1"/>
</dbReference>
<dbReference type="InterPro" id="IPR003593">
    <property type="entry name" value="AAA+_ATPase"/>
</dbReference>
<evidence type="ECO:0000259" key="9">
    <source>
        <dbReference type="PROSITE" id="PS50893"/>
    </source>
</evidence>
<dbReference type="STRING" id="2325.TKV_c18720"/>
<dbReference type="GO" id="GO:0043190">
    <property type="term" value="C:ATP-binding cassette (ABC) transporter complex"/>
    <property type="evidence" value="ECO:0007669"/>
    <property type="project" value="TreeGrafter"/>
</dbReference>
<dbReference type="eggNOG" id="COG3842">
    <property type="taxonomic scope" value="Bacteria"/>
</dbReference>
<dbReference type="SUPFAM" id="SSF52540">
    <property type="entry name" value="P-loop containing nucleoside triphosphate hydrolases"/>
    <property type="match status" value="1"/>
</dbReference>
<evidence type="ECO:0000256" key="5">
    <source>
        <dbReference type="ARBA" id="ARBA00022741"/>
    </source>
</evidence>
<evidence type="ECO:0000256" key="3">
    <source>
        <dbReference type="ARBA" id="ARBA00022448"/>
    </source>
</evidence>
<dbReference type="HOGENOM" id="CLU_000604_1_22_9"/>
<keyword evidence="7" id="KW-1278">Translocase</keyword>
<dbReference type="Pfam" id="PF00005">
    <property type="entry name" value="ABC_tran"/>
    <property type="match status" value="1"/>
</dbReference>
<keyword evidence="6 10" id="KW-0067">ATP-binding</keyword>
<dbReference type="AlphaFoldDB" id="A0A097AT80"/>
<dbReference type="CDD" id="cd03225">
    <property type="entry name" value="ABC_cobalt_CbiO_domain1"/>
    <property type="match status" value="1"/>
</dbReference>
<dbReference type="OrthoDB" id="9780431at2"/>
<evidence type="ECO:0000256" key="4">
    <source>
        <dbReference type="ARBA" id="ARBA00022475"/>
    </source>
</evidence>
<evidence type="ECO:0000313" key="11">
    <source>
        <dbReference type="Proteomes" id="UP000029669"/>
    </source>
</evidence>
<evidence type="ECO:0000256" key="6">
    <source>
        <dbReference type="ARBA" id="ARBA00022840"/>
    </source>
</evidence>
<dbReference type="KEGG" id="tki:TKV_c18720"/>
<dbReference type="EMBL" id="CP009170">
    <property type="protein sequence ID" value="AIS53021.1"/>
    <property type="molecule type" value="Genomic_DNA"/>
</dbReference>
<dbReference type="GO" id="GO:0005524">
    <property type="term" value="F:ATP binding"/>
    <property type="evidence" value="ECO:0007669"/>
    <property type="project" value="UniProtKB-KW"/>
</dbReference>
<name>A0A097AT80_THEKI</name>
<accession>A0A097AT80</accession>
<keyword evidence="3" id="KW-0813">Transport</keyword>
<evidence type="ECO:0000256" key="7">
    <source>
        <dbReference type="ARBA" id="ARBA00022967"/>
    </source>
</evidence>
<comment type="similarity">
    <text evidence="2">Belongs to the ABC transporter superfamily.</text>
</comment>
<keyword evidence="8" id="KW-0472">Membrane</keyword>
<dbReference type="PROSITE" id="PS50893">
    <property type="entry name" value="ABC_TRANSPORTER_2"/>
    <property type="match status" value="1"/>
</dbReference>
<dbReference type="InterPro" id="IPR015856">
    <property type="entry name" value="ABC_transpr_CbiO/EcfA_su"/>
</dbReference>
<dbReference type="InterPro" id="IPR027417">
    <property type="entry name" value="P-loop_NTPase"/>
</dbReference>
<evidence type="ECO:0000256" key="2">
    <source>
        <dbReference type="ARBA" id="ARBA00005417"/>
    </source>
</evidence>
<reference evidence="11" key="1">
    <citation type="journal article" date="2015" name="Genome Announc.">
        <title>Whole-Genome Sequences of 80 Environmental and Clinical Isolates of Burkholderia pseudomallei.</title>
        <authorList>
            <person name="Johnson S.L."/>
            <person name="Baker A.L."/>
            <person name="Chain P.S."/>
            <person name="Currie B.J."/>
            <person name="Daligault H.E."/>
            <person name="Davenport K.W."/>
            <person name="Davis C.B."/>
            <person name="Inglis T.J."/>
            <person name="Kaestli M."/>
            <person name="Koren S."/>
            <person name="Mayo M."/>
            <person name="Merritt A.J."/>
            <person name="Price E.P."/>
            <person name="Sarovich D.S."/>
            <person name="Warner J."/>
            <person name="Rosovitz M.J."/>
        </authorList>
    </citation>
    <scope>NUCLEOTIDE SEQUENCE [LARGE SCALE GENOMIC DNA]</scope>
    <source>
        <strain evidence="11">DSM 2030</strain>
    </source>
</reference>
<evidence type="ECO:0000256" key="1">
    <source>
        <dbReference type="ARBA" id="ARBA00004202"/>
    </source>
</evidence>
<gene>
    <name evidence="10" type="primary">tauB</name>
    <name evidence="10" type="ORF">TKV_c18720</name>
</gene>
<keyword evidence="4" id="KW-1003">Cell membrane</keyword>
<dbReference type="PROSITE" id="PS00211">
    <property type="entry name" value="ABC_TRANSPORTER_1"/>
    <property type="match status" value="1"/>
</dbReference>
<sequence length="253" mass="28361">MNYMFERKATDFRGIENQTPVIIAEDISVRRNERFILRNISLVLHQGERLGLAGPNGSGKSTLLKVLSLLIPPSSGRLTVLGFMGDGRSSVTVRRKMSIVFQQPTTLTGSVLQNVSIPLRMRGLSAREATKRAYDWLKCFDLEKLAFQRIHTLSGGELARLQLARAFAMEPEILFLDEPFAAVDATSRSPLKALLREILAKNKVSLLLISHDFRDLLDLTERTLVLLDGHIVAQGKTQTLRIQSPLVREIFPE</sequence>
<dbReference type="InterPro" id="IPR050095">
    <property type="entry name" value="ECF_ABC_transporter_ATP-bd"/>
</dbReference>
<dbReference type="InterPro" id="IPR003439">
    <property type="entry name" value="ABC_transporter-like_ATP-bd"/>
</dbReference>
<dbReference type="EC" id="3.6.3.36" evidence="10"/>
<protein>
    <submittedName>
        <fullName evidence="10">Taurine import ATP-binding protein TauB</fullName>
        <ecNumber evidence="10">3.6.3.36</ecNumber>
    </submittedName>
</protein>
<keyword evidence="10" id="KW-0378">Hydrolase</keyword>